<evidence type="ECO:0000256" key="1">
    <source>
        <dbReference type="SAM" id="Phobius"/>
    </source>
</evidence>
<proteinExistence type="predicted"/>
<keyword evidence="1" id="KW-0812">Transmembrane</keyword>
<organism evidence="3 4">
    <name type="scientific">Peribacillus deserti</name>
    <dbReference type="NCBI Taxonomy" id="673318"/>
    <lineage>
        <taxon>Bacteria</taxon>
        <taxon>Bacillati</taxon>
        <taxon>Bacillota</taxon>
        <taxon>Bacilli</taxon>
        <taxon>Bacillales</taxon>
        <taxon>Bacillaceae</taxon>
        <taxon>Peribacillus</taxon>
    </lineage>
</organism>
<dbReference type="Proteomes" id="UP000823486">
    <property type="component" value="Unassembled WGS sequence"/>
</dbReference>
<evidence type="ECO:0000313" key="3">
    <source>
        <dbReference type="EMBL" id="MBM7690845.1"/>
    </source>
</evidence>
<protein>
    <recommendedName>
        <fullName evidence="2">DUF4179 domain-containing protein</fullName>
    </recommendedName>
</protein>
<evidence type="ECO:0000259" key="2">
    <source>
        <dbReference type="Pfam" id="PF13786"/>
    </source>
</evidence>
<keyword evidence="1" id="KW-1133">Transmembrane helix</keyword>
<feature type="transmembrane region" description="Helical" evidence="1">
    <location>
        <begin position="46"/>
        <end position="66"/>
    </location>
</feature>
<reference evidence="3 4" key="1">
    <citation type="submission" date="2021-01" db="EMBL/GenBank/DDBJ databases">
        <title>Genomic Encyclopedia of Type Strains, Phase IV (KMG-IV): sequencing the most valuable type-strain genomes for metagenomic binning, comparative biology and taxonomic classification.</title>
        <authorList>
            <person name="Goeker M."/>
        </authorList>
    </citation>
    <scope>NUCLEOTIDE SEQUENCE [LARGE SCALE GENOMIC DNA]</scope>
    <source>
        <strain evidence="3 4">DSM 105482</strain>
    </source>
</reference>
<keyword evidence="1" id="KW-0472">Membrane</keyword>
<sequence>MEDKLKYPEDQGLRFNEKHKQNVLSAIKKGNVIHLKKPGSVKGRKIWYYTIAAASLFLAFIASSYFSPAMAKVAANIPYFSLFIKQEEYKYAIYAVLSDVVQDKKYDVYNMEVSVPDREITLTMIGPKDQFKNIKPDVIKNVNAELTAQNFGKYEITVKRVSPDVREPAHDLTPEEKQNEQKSNELQAKVEEYLKKNKYLTPFPPQVRINKMEHYMYVSIAKTEKRKAELEQAVGDLSSPYGDKFKIDIRKSDMTARQQEIRWGKNNIIGILGSGLRENKEFKVRGFSYSFHPLPLQIEVKISLESYDPEARELAERIKSEIDTFIGTDEITKEVRNDPYEVTVIGKDKKKIQ</sequence>
<dbReference type="EMBL" id="JAFBFI010000001">
    <property type="protein sequence ID" value="MBM7690845.1"/>
    <property type="molecule type" value="Genomic_DNA"/>
</dbReference>
<feature type="domain" description="DUF4179" evidence="2">
    <location>
        <begin position="44"/>
        <end position="123"/>
    </location>
</feature>
<dbReference type="Pfam" id="PF13786">
    <property type="entry name" value="DUF4179"/>
    <property type="match status" value="1"/>
</dbReference>
<dbReference type="InterPro" id="IPR025436">
    <property type="entry name" value="DUF4179"/>
</dbReference>
<comment type="caution">
    <text evidence="3">The sequence shown here is derived from an EMBL/GenBank/DDBJ whole genome shotgun (WGS) entry which is preliminary data.</text>
</comment>
<gene>
    <name evidence="3" type="ORF">JOC77_000248</name>
</gene>
<evidence type="ECO:0000313" key="4">
    <source>
        <dbReference type="Proteomes" id="UP000823486"/>
    </source>
</evidence>
<accession>A0ABS2QCF6</accession>
<name>A0ABS2QCF6_9BACI</name>
<keyword evidence="4" id="KW-1185">Reference proteome</keyword>